<dbReference type="GO" id="GO:0052816">
    <property type="term" value="F:long-chain fatty acyl-CoA hydrolase activity"/>
    <property type="evidence" value="ECO:0007669"/>
    <property type="project" value="TreeGrafter"/>
</dbReference>
<dbReference type="AlphaFoldDB" id="A0A378YSW6"/>
<dbReference type="OrthoDB" id="9801856at2"/>
<dbReference type="GeneID" id="57197321"/>
<feature type="domain" description="HotDog ACOT-type" evidence="4">
    <location>
        <begin position="13"/>
        <end position="126"/>
    </location>
</feature>
<evidence type="ECO:0000259" key="4">
    <source>
        <dbReference type="PROSITE" id="PS51770"/>
    </source>
</evidence>
<dbReference type="InterPro" id="IPR029069">
    <property type="entry name" value="HotDog_dom_sf"/>
</dbReference>
<comment type="similarity">
    <text evidence="1">Belongs to the acyl coenzyme A hydrolase family.</text>
</comment>
<evidence type="ECO:0000313" key="6">
    <source>
        <dbReference type="EMBL" id="VVE59943.1"/>
    </source>
</evidence>
<dbReference type="KEGG" id="ppnm:LV28_18365"/>
<evidence type="ECO:0000313" key="7">
    <source>
        <dbReference type="Proteomes" id="UP000254573"/>
    </source>
</evidence>
<dbReference type="Pfam" id="PF03061">
    <property type="entry name" value="4HBT"/>
    <property type="match status" value="1"/>
</dbReference>
<dbReference type="EC" id="3.1.2.-" evidence="5"/>
<dbReference type="GO" id="GO:0005829">
    <property type="term" value="C:cytosol"/>
    <property type="evidence" value="ECO:0007669"/>
    <property type="project" value="TreeGrafter"/>
</dbReference>
<evidence type="ECO:0000256" key="1">
    <source>
        <dbReference type="ARBA" id="ARBA00010458"/>
    </source>
</evidence>
<dbReference type="GO" id="GO:0009062">
    <property type="term" value="P:fatty acid catabolic process"/>
    <property type="evidence" value="ECO:0007669"/>
    <property type="project" value="TreeGrafter"/>
</dbReference>
<dbReference type="Proteomes" id="UP000254573">
    <property type="component" value="Unassembled WGS sequence"/>
</dbReference>
<accession>A0A378YSW6</accession>
<reference evidence="5 7" key="1">
    <citation type="submission" date="2018-06" db="EMBL/GenBank/DDBJ databases">
        <authorList>
            <consortium name="Pathogen Informatics"/>
            <person name="Doyle S."/>
        </authorList>
    </citation>
    <scope>NUCLEOTIDE SEQUENCE [LARGE SCALE GENOMIC DNA]</scope>
    <source>
        <strain evidence="5 7">NCTC13160</strain>
    </source>
</reference>
<evidence type="ECO:0000256" key="3">
    <source>
        <dbReference type="PROSITE-ProRule" id="PRU01106"/>
    </source>
</evidence>
<dbReference type="Proteomes" id="UP000361468">
    <property type="component" value="Unassembled WGS sequence"/>
</dbReference>
<sequence>MSTPTPALTALPDEKELALRVMPMPADANAHGDVFGGWIMSQVDIAGSIPAAQRANGRVATIAVNSFLFKEPVFVGDLLSFYATIVKTGNTSITVYVEAYAQRMRLSHEIVKVTEAMVTYVATDEDRRPRQLPKLDAAS</sequence>
<reference evidence="6 8" key="2">
    <citation type="submission" date="2019-08" db="EMBL/GenBank/DDBJ databases">
        <authorList>
            <person name="Peeters C."/>
        </authorList>
    </citation>
    <scope>NUCLEOTIDE SEQUENCE [LARGE SCALE GENOMIC DNA]</scope>
    <source>
        <strain evidence="6 8">LMG 31119</strain>
    </source>
</reference>
<dbReference type="RefSeq" id="WP_023597512.1">
    <property type="nucleotide sequence ID" value="NC_023018.2"/>
</dbReference>
<name>A0A378YSW6_9BURK</name>
<dbReference type="CDD" id="cd03442">
    <property type="entry name" value="BFIT_BACH"/>
    <property type="match status" value="1"/>
</dbReference>
<dbReference type="InterPro" id="IPR006683">
    <property type="entry name" value="Thioestr_dom"/>
</dbReference>
<proteinExistence type="inferred from homology"/>
<keyword evidence="2 3" id="KW-0378">Hydrolase</keyword>
<evidence type="ECO:0000313" key="8">
    <source>
        <dbReference type="Proteomes" id="UP000361468"/>
    </source>
</evidence>
<dbReference type="GO" id="GO:0006637">
    <property type="term" value="P:acyl-CoA metabolic process"/>
    <property type="evidence" value="ECO:0007669"/>
    <property type="project" value="TreeGrafter"/>
</dbReference>
<dbReference type="PANTHER" id="PTHR11049:SF5">
    <property type="entry name" value="ACYL-COA THIOESTER HYDROLASE YCIA"/>
    <property type="match status" value="1"/>
</dbReference>
<dbReference type="PANTHER" id="PTHR11049">
    <property type="entry name" value="ACYL COENZYME A THIOESTER HYDROLASE"/>
    <property type="match status" value="1"/>
</dbReference>
<dbReference type="EMBL" id="UGSG01000001">
    <property type="protein sequence ID" value="SUA80214.1"/>
    <property type="molecule type" value="Genomic_DNA"/>
</dbReference>
<keyword evidence="8" id="KW-1185">Reference proteome</keyword>
<dbReference type="STRING" id="93220.A6P55_15560"/>
<dbReference type="InterPro" id="IPR033120">
    <property type="entry name" value="HOTDOG_ACOT"/>
</dbReference>
<organism evidence="5 7">
    <name type="scientific">Pandoraea pnomenusa</name>
    <dbReference type="NCBI Taxonomy" id="93220"/>
    <lineage>
        <taxon>Bacteria</taxon>
        <taxon>Pseudomonadati</taxon>
        <taxon>Pseudomonadota</taxon>
        <taxon>Betaproteobacteria</taxon>
        <taxon>Burkholderiales</taxon>
        <taxon>Burkholderiaceae</taxon>
        <taxon>Pandoraea</taxon>
    </lineage>
</organism>
<gene>
    <name evidence="5" type="ORF">NCTC13160_03624</name>
    <name evidence="6" type="ORF">PPN31119_00076</name>
</gene>
<evidence type="ECO:0000256" key="2">
    <source>
        <dbReference type="ARBA" id="ARBA00022801"/>
    </source>
</evidence>
<protein>
    <submittedName>
        <fullName evidence="6">Acyl-CoA hydrolase</fullName>
    </submittedName>
    <submittedName>
        <fullName evidence="5">Uncharacterized acyl-CoA thioester hydrolase HI_0827</fullName>
        <ecNumber evidence="5">3.1.2.-</ecNumber>
    </submittedName>
</protein>
<dbReference type="InterPro" id="IPR040170">
    <property type="entry name" value="Cytosol_ACT"/>
</dbReference>
<evidence type="ECO:0000313" key="5">
    <source>
        <dbReference type="EMBL" id="SUA80214.1"/>
    </source>
</evidence>
<dbReference type="KEGG" id="prb:X636_14535"/>
<dbReference type="SUPFAM" id="SSF54637">
    <property type="entry name" value="Thioesterase/thiol ester dehydrase-isomerase"/>
    <property type="match status" value="1"/>
</dbReference>
<dbReference type="KEGG" id="ppno:DA70_12335"/>
<dbReference type="EMBL" id="CABPSO010000001">
    <property type="protein sequence ID" value="VVE59943.1"/>
    <property type="molecule type" value="Genomic_DNA"/>
</dbReference>
<dbReference type="PROSITE" id="PS51770">
    <property type="entry name" value="HOTDOG_ACOT"/>
    <property type="match status" value="1"/>
</dbReference>
<dbReference type="Gene3D" id="3.10.129.10">
    <property type="entry name" value="Hotdog Thioesterase"/>
    <property type="match status" value="1"/>
</dbReference>